<dbReference type="EMBL" id="GL883133">
    <property type="protein sequence ID" value="EGG02151.1"/>
    <property type="molecule type" value="Genomic_DNA"/>
</dbReference>
<evidence type="ECO:0000313" key="2">
    <source>
        <dbReference type="EMBL" id="EGG02151.1"/>
    </source>
</evidence>
<sequence>MRKPTQSEVKNKMRRPEMRKPAPNEGKMGIKYMAAIYIKGRSSARSSIFLNWKPTCRENLFYVPGSMYPPSFEGDHPSLTLLPVFEPHFKARSSIFLNWKPTCREDLFYGLPPSLCVNEPIRTFEERHGFLRKSLPHQKAVEQERNAHQMIVIPPKDLHQINSGLLRSFIYWYKVGKGRIMEA</sequence>
<dbReference type="Proteomes" id="UP000001072">
    <property type="component" value="Unassembled WGS sequence"/>
</dbReference>
<dbReference type="GeneID" id="18924070"/>
<keyword evidence="3" id="KW-1185">Reference proteome</keyword>
<reference evidence="3" key="1">
    <citation type="journal article" date="2011" name="Proc. Natl. Acad. Sci. U.S.A.">
        <title>Obligate biotrophy features unraveled by the genomic analysis of rust fungi.</title>
        <authorList>
            <person name="Duplessis S."/>
            <person name="Cuomo C.A."/>
            <person name="Lin Y.-C."/>
            <person name="Aerts A."/>
            <person name="Tisserant E."/>
            <person name="Veneault-Fourrey C."/>
            <person name="Joly D.L."/>
            <person name="Hacquard S."/>
            <person name="Amselem J."/>
            <person name="Cantarel B.L."/>
            <person name="Chiu R."/>
            <person name="Coutinho P.M."/>
            <person name="Feau N."/>
            <person name="Field M."/>
            <person name="Frey P."/>
            <person name="Gelhaye E."/>
            <person name="Goldberg J."/>
            <person name="Grabherr M.G."/>
            <person name="Kodira C.D."/>
            <person name="Kohler A."/>
            <person name="Kuees U."/>
            <person name="Lindquist E.A."/>
            <person name="Lucas S.M."/>
            <person name="Mago R."/>
            <person name="Mauceli E."/>
            <person name="Morin E."/>
            <person name="Murat C."/>
            <person name="Pangilinan J.L."/>
            <person name="Park R."/>
            <person name="Pearson M."/>
            <person name="Quesneville H."/>
            <person name="Rouhier N."/>
            <person name="Sakthikumar S."/>
            <person name="Salamov A.A."/>
            <person name="Schmutz J."/>
            <person name="Selles B."/>
            <person name="Shapiro H."/>
            <person name="Tanguay P."/>
            <person name="Tuskan G.A."/>
            <person name="Henrissat B."/>
            <person name="Van de Peer Y."/>
            <person name="Rouze P."/>
            <person name="Ellis J.G."/>
            <person name="Dodds P.N."/>
            <person name="Schein J.E."/>
            <person name="Zhong S."/>
            <person name="Hamelin R.C."/>
            <person name="Grigoriev I.V."/>
            <person name="Szabo L.J."/>
            <person name="Martin F."/>
        </authorList>
    </citation>
    <scope>NUCLEOTIDE SEQUENCE [LARGE SCALE GENOMIC DNA]</scope>
    <source>
        <strain evidence="3">98AG31 / pathotype 3-4-7</strain>
    </source>
</reference>
<feature type="region of interest" description="Disordered" evidence="1">
    <location>
        <begin position="1"/>
        <end position="24"/>
    </location>
</feature>
<dbReference type="VEuPathDB" id="FungiDB:MELLADRAFT_110398"/>
<evidence type="ECO:0000256" key="1">
    <source>
        <dbReference type="SAM" id="MobiDB-lite"/>
    </source>
</evidence>
<accession>F4RZP3</accession>
<feature type="compositionally biased region" description="Basic and acidic residues" evidence="1">
    <location>
        <begin position="9"/>
        <end position="22"/>
    </location>
</feature>
<protein>
    <submittedName>
        <fullName evidence="2">Uncharacterized protein</fullName>
    </submittedName>
</protein>
<dbReference type="HOGENOM" id="CLU_1475484_0_0_1"/>
<proteinExistence type="predicted"/>
<dbReference type="InParanoid" id="F4RZP3"/>
<dbReference type="RefSeq" id="XP_007414688.1">
    <property type="nucleotide sequence ID" value="XM_007414626.1"/>
</dbReference>
<dbReference type="AlphaFoldDB" id="F4RZP3"/>
<organism evidence="3">
    <name type="scientific">Melampsora larici-populina (strain 98AG31 / pathotype 3-4-7)</name>
    <name type="common">Poplar leaf rust fungus</name>
    <dbReference type="NCBI Taxonomy" id="747676"/>
    <lineage>
        <taxon>Eukaryota</taxon>
        <taxon>Fungi</taxon>
        <taxon>Dikarya</taxon>
        <taxon>Basidiomycota</taxon>
        <taxon>Pucciniomycotina</taxon>
        <taxon>Pucciniomycetes</taxon>
        <taxon>Pucciniales</taxon>
        <taxon>Melampsoraceae</taxon>
        <taxon>Melampsora</taxon>
    </lineage>
</organism>
<dbReference type="KEGG" id="mlr:MELLADRAFT_110398"/>
<evidence type="ECO:0000313" key="3">
    <source>
        <dbReference type="Proteomes" id="UP000001072"/>
    </source>
</evidence>
<gene>
    <name evidence="2" type="ORF">MELLADRAFT_110398</name>
</gene>
<name>F4RZP3_MELLP</name>